<name>A0ABP0BSX4_9PEZI</name>
<keyword evidence="3" id="KW-1185">Reference proteome</keyword>
<dbReference type="CDD" id="cd00920">
    <property type="entry name" value="Cupredoxin"/>
    <property type="match status" value="1"/>
</dbReference>
<dbReference type="EMBL" id="CAWUHB010000025">
    <property type="protein sequence ID" value="CAK7222602.1"/>
    <property type="molecule type" value="Genomic_DNA"/>
</dbReference>
<evidence type="ECO:0000313" key="3">
    <source>
        <dbReference type="Proteomes" id="UP001642405"/>
    </source>
</evidence>
<dbReference type="SUPFAM" id="SSF49503">
    <property type="entry name" value="Cupredoxins"/>
    <property type="match status" value="1"/>
</dbReference>
<feature type="chain" id="PRO_5046611128" description="Extracellular serine-rich protein" evidence="1">
    <location>
        <begin position="18"/>
        <end position="307"/>
    </location>
</feature>
<proteinExistence type="predicted"/>
<organism evidence="2 3">
    <name type="scientific">Sporothrix curviconia</name>
    <dbReference type="NCBI Taxonomy" id="1260050"/>
    <lineage>
        <taxon>Eukaryota</taxon>
        <taxon>Fungi</taxon>
        <taxon>Dikarya</taxon>
        <taxon>Ascomycota</taxon>
        <taxon>Pezizomycotina</taxon>
        <taxon>Sordariomycetes</taxon>
        <taxon>Sordariomycetidae</taxon>
        <taxon>Ophiostomatales</taxon>
        <taxon>Ophiostomataceae</taxon>
        <taxon>Sporothrix</taxon>
    </lineage>
</organism>
<dbReference type="Proteomes" id="UP001642405">
    <property type="component" value="Unassembled WGS sequence"/>
</dbReference>
<keyword evidence="1" id="KW-0732">Signal</keyword>
<dbReference type="Gene3D" id="2.60.40.420">
    <property type="entry name" value="Cupredoxins - blue copper proteins"/>
    <property type="match status" value="1"/>
</dbReference>
<sequence>MTLQLAIFASFMGMALSMTTPSATPGHHEAATTTTTTHAVSTSLHTTSLASSKALTTLTRKASTKTSAASAVSSTISSTAPSTAAPIISSASSRASASPAPPANTITIAVGESGLAFTPNSIEAVVGDILEFSFYPRNHSVALGTWDHACEPAAAASGGFFSGFIPVDEDASHLATFQVPVDTPDPMVFYCSAGRHCQEGMFGVVNPANSTNATDPHAGDTIATYAVMARNASTNVSPPAVFGGSLAFNGTAINTTTNGTVCGRNSANITSATTWCIPYIPDISSDAASLAQSLWAVMVVVVAVCLL</sequence>
<dbReference type="InterPro" id="IPR008972">
    <property type="entry name" value="Cupredoxin"/>
</dbReference>
<gene>
    <name evidence="2" type="ORF">SCUCBS95973_004897</name>
</gene>
<accession>A0ABP0BSX4</accession>
<dbReference type="InterPro" id="IPR052953">
    <property type="entry name" value="Ser-rich/MCO-related"/>
</dbReference>
<evidence type="ECO:0008006" key="4">
    <source>
        <dbReference type="Google" id="ProtNLM"/>
    </source>
</evidence>
<reference evidence="2 3" key="1">
    <citation type="submission" date="2024-01" db="EMBL/GenBank/DDBJ databases">
        <authorList>
            <person name="Allen C."/>
            <person name="Tagirdzhanova G."/>
        </authorList>
    </citation>
    <scope>NUCLEOTIDE SEQUENCE [LARGE SCALE GENOMIC DNA]</scope>
</reference>
<dbReference type="PANTHER" id="PTHR34883">
    <property type="entry name" value="SERINE-RICH PROTEIN, PUTATIVE-RELATED-RELATED"/>
    <property type="match status" value="1"/>
</dbReference>
<feature type="signal peptide" evidence="1">
    <location>
        <begin position="1"/>
        <end position="17"/>
    </location>
</feature>
<comment type="caution">
    <text evidence="2">The sequence shown here is derived from an EMBL/GenBank/DDBJ whole genome shotgun (WGS) entry which is preliminary data.</text>
</comment>
<evidence type="ECO:0000256" key="1">
    <source>
        <dbReference type="SAM" id="SignalP"/>
    </source>
</evidence>
<dbReference type="PANTHER" id="PTHR34883:SF15">
    <property type="entry name" value="EXTRACELLULAR SERINE-RICH PROTEIN"/>
    <property type="match status" value="1"/>
</dbReference>
<protein>
    <recommendedName>
        <fullName evidence="4">Extracellular serine-rich protein</fullName>
    </recommendedName>
</protein>
<evidence type="ECO:0000313" key="2">
    <source>
        <dbReference type="EMBL" id="CAK7222602.1"/>
    </source>
</evidence>